<dbReference type="AlphaFoldDB" id="A0A656HHD0"/>
<dbReference type="SUPFAM" id="SSF53955">
    <property type="entry name" value="Lysozyme-like"/>
    <property type="match status" value="1"/>
</dbReference>
<dbReference type="Pfam" id="PF00912">
    <property type="entry name" value="Transgly"/>
    <property type="match status" value="1"/>
</dbReference>
<dbReference type="InterPro" id="IPR036950">
    <property type="entry name" value="PBP_transglycosylase"/>
</dbReference>
<dbReference type="Gene3D" id="1.10.3810.10">
    <property type="entry name" value="Biosynthetic peptidoglycan transglycosylase-like"/>
    <property type="match status" value="1"/>
</dbReference>
<reference evidence="5" key="1">
    <citation type="journal article" date="2011" name="Stand. Genomic Sci.">
        <title>Genome sequence of the filamentous, gliding Thiothrix nivea neotype strain (JP2(T)).</title>
        <authorList>
            <person name="Lapidus A."/>
            <person name="Nolan M."/>
            <person name="Lucas S."/>
            <person name="Glavina Del Rio T."/>
            <person name="Tice H."/>
            <person name="Cheng J.F."/>
            <person name="Tapia R."/>
            <person name="Han C."/>
            <person name="Goodwin L."/>
            <person name="Pitluck S."/>
            <person name="Liolios K."/>
            <person name="Pagani I."/>
            <person name="Ivanova N."/>
            <person name="Huntemann M."/>
            <person name="Mavromatis K."/>
            <person name="Mikhailova N."/>
            <person name="Pati A."/>
            <person name="Chen A."/>
            <person name="Palaniappan K."/>
            <person name="Land M."/>
            <person name="Brambilla E.M."/>
            <person name="Rohde M."/>
            <person name="Abt B."/>
            <person name="Verbarg S."/>
            <person name="Goker M."/>
            <person name="Bristow J."/>
            <person name="Eisen J.A."/>
            <person name="Markowitz V."/>
            <person name="Hugenholtz P."/>
            <person name="Kyrpides N.C."/>
            <person name="Klenk H.P."/>
            <person name="Woyke T."/>
        </authorList>
    </citation>
    <scope>NUCLEOTIDE SEQUENCE [LARGE SCALE GENOMIC DNA]</scope>
    <source>
        <strain evidence="5">ATCC 35100 / DSM 5205 / JP2</strain>
    </source>
</reference>
<feature type="domain" description="Glycosyl transferase family 51" evidence="3">
    <location>
        <begin position="42"/>
        <end position="189"/>
    </location>
</feature>
<evidence type="ECO:0000313" key="5">
    <source>
        <dbReference type="Proteomes" id="UP000005317"/>
    </source>
</evidence>
<dbReference type="GO" id="GO:0008955">
    <property type="term" value="F:peptidoglycan glycosyltransferase activity"/>
    <property type="evidence" value="ECO:0007669"/>
    <property type="project" value="TreeGrafter"/>
</dbReference>
<dbReference type="GO" id="GO:0009252">
    <property type="term" value="P:peptidoglycan biosynthetic process"/>
    <property type="evidence" value="ECO:0007669"/>
    <property type="project" value="TreeGrafter"/>
</dbReference>
<dbReference type="PANTHER" id="PTHR32282">
    <property type="entry name" value="BINDING PROTEIN TRANSPEPTIDASE, PUTATIVE-RELATED"/>
    <property type="match status" value="1"/>
</dbReference>
<name>A0A656HHD0_THINJ</name>
<evidence type="ECO:0000256" key="2">
    <source>
        <dbReference type="ARBA" id="ARBA00022679"/>
    </source>
</evidence>
<dbReference type="PANTHER" id="PTHR32282:SF33">
    <property type="entry name" value="PEPTIDOGLYCAN GLYCOSYLTRANSFERASE"/>
    <property type="match status" value="1"/>
</dbReference>
<dbReference type="Proteomes" id="UP000005317">
    <property type="component" value="Unassembled WGS sequence"/>
</dbReference>
<evidence type="ECO:0000256" key="1">
    <source>
        <dbReference type="ARBA" id="ARBA00004752"/>
    </source>
</evidence>
<dbReference type="InterPro" id="IPR023346">
    <property type="entry name" value="Lysozyme-like_dom_sf"/>
</dbReference>
<dbReference type="InterPro" id="IPR001264">
    <property type="entry name" value="Glyco_trans_51"/>
</dbReference>
<evidence type="ECO:0000313" key="4">
    <source>
        <dbReference type="EMBL" id="EIJ35612.1"/>
    </source>
</evidence>
<accession>A0A656HHD0</accession>
<keyword evidence="2 4" id="KW-0808">Transferase</keyword>
<dbReference type="GO" id="GO:0030288">
    <property type="term" value="C:outer membrane-bounded periplasmic space"/>
    <property type="evidence" value="ECO:0007669"/>
    <property type="project" value="TreeGrafter"/>
</dbReference>
<organism evidence="4 5">
    <name type="scientific">Thiothrix nivea (strain ATCC 35100 / DSM 5205 / JP2)</name>
    <dbReference type="NCBI Taxonomy" id="870187"/>
    <lineage>
        <taxon>Bacteria</taxon>
        <taxon>Pseudomonadati</taxon>
        <taxon>Pseudomonadota</taxon>
        <taxon>Gammaproteobacteria</taxon>
        <taxon>Thiotrichales</taxon>
        <taxon>Thiotrichaceae</taxon>
        <taxon>Thiothrix</taxon>
    </lineage>
</organism>
<protein>
    <submittedName>
        <fullName evidence="4">Glycosyl transferase family 51</fullName>
    </submittedName>
</protein>
<dbReference type="InterPro" id="IPR050396">
    <property type="entry name" value="Glycosyltr_51/Transpeptidase"/>
</dbReference>
<keyword evidence="5" id="KW-1185">Reference proteome</keyword>
<dbReference type="RefSeq" id="WP_002709512.1">
    <property type="nucleotide sequence ID" value="NZ_JH651384.1"/>
</dbReference>
<gene>
    <name evidence="4" type="ORF">Thini_3088</name>
</gene>
<sequence length="239" mass="26045" precursor="true">MRILSRFISVITLGLLAMAVWYANEIRSAREQTPALVAAAFERHGTELTPEALSPARKAMLLAIEDPTFLTHHGVDLATPGAGMTTITQGLAKLLYFPQGFQPGLAKIRQTLIAQYALDALTSKDEQLKLFLNISYLGNEDGRAIHGFANAAHTYFGKAFHALTDEEFIALVGMLISPNSLKPGTPASNERVQRISAYLNGKIQPASLLDEEYTGKQQGSVAEEALMMFLRLVTEAKPS</sequence>
<dbReference type="EMBL" id="JH651384">
    <property type="protein sequence ID" value="EIJ35612.1"/>
    <property type="molecule type" value="Genomic_DNA"/>
</dbReference>
<evidence type="ECO:0000259" key="3">
    <source>
        <dbReference type="Pfam" id="PF00912"/>
    </source>
</evidence>
<comment type="pathway">
    <text evidence="1">Cell wall biogenesis; peptidoglycan biosynthesis.</text>
</comment>
<proteinExistence type="predicted"/>